<feature type="non-terminal residue" evidence="2">
    <location>
        <position position="51"/>
    </location>
</feature>
<protein>
    <submittedName>
        <fullName evidence="2">Transcription factor LHW</fullName>
    </submittedName>
</protein>
<sequence>VPPYLSRYLIFWMICCWADWETAGELCFNGPASTLSPQTLCSYLVNIDYNT</sequence>
<keyword evidence="3" id="KW-1185">Reference proteome</keyword>
<evidence type="ECO:0000313" key="2">
    <source>
        <dbReference type="EMBL" id="KAF5905227.1"/>
    </source>
</evidence>
<evidence type="ECO:0000313" key="3">
    <source>
        <dbReference type="Proteomes" id="UP000727407"/>
    </source>
</evidence>
<gene>
    <name evidence="2" type="primary">phnC3</name>
    <name evidence="2" type="ORF">DAT39_005066</name>
</gene>
<name>A0A8J4UT38_CLAMG</name>
<feature type="non-terminal residue" evidence="2">
    <location>
        <position position="1"/>
    </location>
</feature>
<dbReference type="AlphaFoldDB" id="A0A8J4UT38"/>
<feature type="chain" id="PRO_5035177233" evidence="1">
    <location>
        <begin position="25"/>
        <end position="51"/>
    </location>
</feature>
<proteinExistence type="predicted"/>
<keyword evidence="1" id="KW-0732">Signal</keyword>
<reference evidence="2" key="1">
    <citation type="submission" date="2020-07" db="EMBL/GenBank/DDBJ databases">
        <title>Clarias magur genome sequencing, assembly and annotation.</title>
        <authorList>
            <person name="Kushwaha B."/>
            <person name="Kumar R."/>
            <person name="Das P."/>
            <person name="Joshi C.G."/>
            <person name="Kumar D."/>
            <person name="Nagpure N.S."/>
            <person name="Pandey M."/>
            <person name="Agarwal S."/>
            <person name="Srivastava S."/>
            <person name="Singh M."/>
            <person name="Sahoo L."/>
            <person name="Jayasankar P."/>
            <person name="Meher P.K."/>
            <person name="Koringa P.G."/>
            <person name="Iquebal M.A."/>
            <person name="Das S.P."/>
            <person name="Bit A."/>
            <person name="Patnaik S."/>
            <person name="Patel N."/>
            <person name="Shah T.M."/>
            <person name="Hinsu A."/>
            <person name="Jena J.K."/>
        </authorList>
    </citation>
    <scope>NUCLEOTIDE SEQUENCE</scope>
    <source>
        <strain evidence="2">CIFAMagur01</strain>
        <tissue evidence="2">Testis</tissue>
    </source>
</reference>
<dbReference type="EMBL" id="QNUK01000047">
    <property type="protein sequence ID" value="KAF5905227.1"/>
    <property type="molecule type" value="Genomic_DNA"/>
</dbReference>
<feature type="signal peptide" evidence="1">
    <location>
        <begin position="1"/>
        <end position="24"/>
    </location>
</feature>
<comment type="caution">
    <text evidence="2">The sequence shown here is derived from an EMBL/GenBank/DDBJ whole genome shotgun (WGS) entry which is preliminary data.</text>
</comment>
<organism evidence="2 3">
    <name type="scientific">Clarias magur</name>
    <name type="common">Asian catfish</name>
    <name type="synonym">Macropteronotus magur</name>
    <dbReference type="NCBI Taxonomy" id="1594786"/>
    <lineage>
        <taxon>Eukaryota</taxon>
        <taxon>Metazoa</taxon>
        <taxon>Chordata</taxon>
        <taxon>Craniata</taxon>
        <taxon>Vertebrata</taxon>
        <taxon>Euteleostomi</taxon>
        <taxon>Actinopterygii</taxon>
        <taxon>Neopterygii</taxon>
        <taxon>Teleostei</taxon>
        <taxon>Ostariophysi</taxon>
        <taxon>Siluriformes</taxon>
        <taxon>Clariidae</taxon>
        <taxon>Clarias</taxon>
    </lineage>
</organism>
<dbReference type="Proteomes" id="UP000727407">
    <property type="component" value="Unassembled WGS sequence"/>
</dbReference>
<accession>A0A8J4UT38</accession>
<evidence type="ECO:0000256" key="1">
    <source>
        <dbReference type="SAM" id="SignalP"/>
    </source>
</evidence>